<dbReference type="GO" id="GO:0004575">
    <property type="term" value="F:sucrose alpha-glucosidase activity"/>
    <property type="evidence" value="ECO:0007669"/>
    <property type="project" value="TreeGrafter"/>
</dbReference>
<accession>V6J0A6</accession>
<dbReference type="EMBL" id="AWTC01000001">
    <property type="protein sequence ID" value="EST13257.1"/>
    <property type="molecule type" value="Genomic_DNA"/>
</dbReference>
<dbReference type="Proteomes" id="UP000018296">
    <property type="component" value="Unassembled WGS sequence"/>
</dbReference>
<dbReference type="InterPro" id="IPR001362">
    <property type="entry name" value="Glyco_hydro_32"/>
</dbReference>
<dbReference type="PATRIC" id="fig|1395513.3.peg.27"/>
<reference evidence="7 8" key="1">
    <citation type="journal article" date="2013" name="Genome Announc.">
        <title>Genome Sequence of Sporolactobacillus laevolacticus DSM442, an Efficient Polymer-Grade D-Lactate Producer from Agricultural Waste Cottonseed as a Nitrogen Source.</title>
        <authorList>
            <person name="Wang H."/>
            <person name="Wang L."/>
            <person name="Ju J."/>
            <person name="Yu B."/>
            <person name="Ma Y."/>
        </authorList>
    </citation>
    <scope>NUCLEOTIDE SEQUENCE [LARGE SCALE GENOMIC DNA]</scope>
    <source>
        <strain evidence="7 8">DSM 442</strain>
    </source>
</reference>
<dbReference type="AlphaFoldDB" id="V6J0A6"/>
<dbReference type="CDD" id="cd18622">
    <property type="entry name" value="GH32_Inu-like"/>
    <property type="match status" value="1"/>
</dbReference>
<dbReference type="InterPro" id="IPR013320">
    <property type="entry name" value="ConA-like_dom_sf"/>
</dbReference>
<evidence type="ECO:0000313" key="7">
    <source>
        <dbReference type="EMBL" id="EST13257.1"/>
    </source>
</evidence>
<gene>
    <name evidence="7" type="ORF">P343_00130</name>
</gene>
<dbReference type="RefSeq" id="WP_023508354.1">
    <property type="nucleotide sequence ID" value="NZ_AWTC01000001.1"/>
</dbReference>
<dbReference type="Gene3D" id="2.60.120.560">
    <property type="entry name" value="Exo-inulinase, domain 1"/>
    <property type="match status" value="1"/>
</dbReference>
<dbReference type="InterPro" id="IPR013148">
    <property type="entry name" value="Glyco_hydro_32_N"/>
</dbReference>
<sequence>MKVTQKPVSWLGLFLTLLVVGIGVSTVSVPDRVLAESFRPLYHVTPSTKWMNDVQRPLYINGVHHLYYLYNKDYSWGGNGTEWAHVESTDLVHWKREPVAIEKYKTPNGDPWTGSTVVDTNNTAGFGKDAVIALVTMPVEGQSTHLWYSTDGGNTFKYYGLVQHNPTGSADFRDPKIIWYEPTKKWVMVMAEKDKVGFYTSSDLKNWTYTSSFVRQDIGIVECPDLFQLNEDGNPDQKKWVLMVGGNGFNYGHTTGSAYFIGDFDGESFHNQTNVKWLEDGPDSYTGVTWDAPYTNENYRYFISWMSNWNYARQVPWENYIGNTSVVRELTLRNTSEGLKLVQNPVWNLKDNLTELAYFGDQVIYTGQDNLLKNIHETSYSIESTFTVDDSTSAKFGLSLRDGNDEHTDITYDKNIQELVFDRTHSGIVSMTDFAKAYKVHIPPKNGKIKLDILVDRSTIEIFVNDGEYVLSSLIFPQLSSDGLRLWTDDHVHIDYLKIRKADNSTID</sequence>
<dbReference type="STRING" id="1395513.P343_00130"/>
<dbReference type="PANTHER" id="PTHR42800">
    <property type="entry name" value="EXOINULINASE INUD (AFU_ORTHOLOGUE AFUA_5G00480)"/>
    <property type="match status" value="1"/>
</dbReference>
<dbReference type="PANTHER" id="PTHR42800:SF1">
    <property type="entry name" value="EXOINULINASE INUD (AFU_ORTHOLOGUE AFUA_5G00480)"/>
    <property type="match status" value="1"/>
</dbReference>
<protein>
    <submittedName>
        <fullName evidence="7">Levanase</fullName>
    </submittedName>
</protein>
<evidence type="ECO:0000256" key="4">
    <source>
        <dbReference type="RuleBase" id="RU362110"/>
    </source>
</evidence>
<dbReference type="SMART" id="SM00640">
    <property type="entry name" value="Glyco_32"/>
    <property type="match status" value="1"/>
</dbReference>
<dbReference type="InterPro" id="IPR013189">
    <property type="entry name" value="Glyco_hydro_32_C"/>
</dbReference>
<dbReference type="Pfam" id="PF00251">
    <property type="entry name" value="Glyco_hydro_32N"/>
    <property type="match status" value="1"/>
</dbReference>
<name>V6J0A6_9BACL</name>
<dbReference type="Pfam" id="PF08244">
    <property type="entry name" value="Glyco_hydro_32C"/>
    <property type="match status" value="1"/>
</dbReference>
<keyword evidence="3 4" id="KW-0326">Glycosidase</keyword>
<proteinExistence type="inferred from homology"/>
<organism evidence="7 8">
    <name type="scientific">Sporolactobacillus laevolacticus DSM 442</name>
    <dbReference type="NCBI Taxonomy" id="1395513"/>
    <lineage>
        <taxon>Bacteria</taxon>
        <taxon>Bacillati</taxon>
        <taxon>Bacillota</taxon>
        <taxon>Bacilli</taxon>
        <taxon>Bacillales</taxon>
        <taxon>Sporolactobacillaceae</taxon>
        <taxon>Sporolactobacillus</taxon>
    </lineage>
</organism>
<dbReference type="SUPFAM" id="SSF49899">
    <property type="entry name" value="Concanavalin A-like lectins/glucanases"/>
    <property type="match status" value="1"/>
</dbReference>
<dbReference type="eggNOG" id="COG1621">
    <property type="taxonomic scope" value="Bacteria"/>
</dbReference>
<feature type="domain" description="Glycosyl hydrolase family 32 C-terminal" evidence="6">
    <location>
        <begin position="372"/>
        <end position="496"/>
    </location>
</feature>
<evidence type="ECO:0000259" key="5">
    <source>
        <dbReference type="Pfam" id="PF00251"/>
    </source>
</evidence>
<feature type="domain" description="Glycosyl hydrolase family 32 N-terminal" evidence="5">
    <location>
        <begin position="43"/>
        <end position="345"/>
    </location>
</feature>
<evidence type="ECO:0000256" key="2">
    <source>
        <dbReference type="ARBA" id="ARBA00022801"/>
    </source>
</evidence>
<dbReference type="InterPro" id="IPR023296">
    <property type="entry name" value="Glyco_hydro_beta-prop_sf"/>
</dbReference>
<evidence type="ECO:0000313" key="8">
    <source>
        <dbReference type="Proteomes" id="UP000018296"/>
    </source>
</evidence>
<keyword evidence="8" id="KW-1185">Reference proteome</keyword>
<comment type="caution">
    <text evidence="7">The sequence shown here is derived from an EMBL/GenBank/DDBJ whole genome shotgun (WGS) entry which is preliminary data.</text>
</comment>
<comment type="similarity">
    <text evidence="1 4">Belongs to the glycosyl hydrolase 32 family.</text>
</comment>
<evidence type="ECO:0000256" key="1">
    <source>
        <dbReference type="ARBA" id="ARBA00009902"/>
    </source>
</evidence>
<keyword evidence="2 4" id="KW-0378">Hydrolase</keyword>
<dbReference type="GO" id="GO:0005987">
    <property type="term" value="P:sucrose catabolic process"/>
    <property type="evidence" value="ECO:0007669"/>
    <property type="project" value="TreeGrafter"/>
</dbReference>
<evidence type="ECO:0000256" key="3">
    <source>
        <dbReference type="ARBA" id="ARBA00023295"/>
    </source>
</evidence>
<evidence type="ECO:0000259" key="6">
    <source>
        <dbReference type="Pfam" id="PF08244"/>
    </source>
</evidence>
<dbReference type="Gene3D" id="2.115.10.20">
    <property type="entry name" value="Glycosyl hydrolase domain, family 43"/>
    <property type="match status" value="1"/>
</dbReference>
<dbReference type="SUPFAM" id="SSF75005">
    <property type="entry name" value="Arabinanase/levansucrase/invertase"/>
    <property type="match status" value="1"/>
</dbReference>
<dbReference type="GO" id="GO:0005737">
    <property type="term" value="C:cytoplasm"/>
    <property type="evidence" value="ECO:0007669"/>
    <property type="project" value="TreeGrafter"/>
</dbReference>